<keyword evidence="2" id="KW-1185">Reference proteome</keyword>
<comment type="caution">
    <text evidence="1">The sequence shown here is derived from an EMBL/GenBank/DDBJ whole genome shotgun (WGS) entry which is preliminary data.</text>
</comment>
<sequence length="49" mass="5351">MKIRLVFNKNTNLRHLLLIQLSTLILNRDNACVAGLAVVAAVAGTKLSY</sequence>
<accession>A0A9N8WAU2</accession>
<evidence type="ECO:0000313" key="2">
    <source>
        <dbReference type="Proteomes" id="UP000789570"/>
    </source>
</evidence>
<protein>
    <submittedName>
        <fullName evidence="1">11985_t:CDS:1</fullName>
    </submittedName>
</protein>
<dbReference type="AlphaFoldDB" id="A0A9N8WAU2"/>
<proteinExistence type="predicted"/>
<organism evidence="1 2">
    <name type="scientific">Funneliformis caledonium</name>
    <dbReference type="NCBI Taxonomy" id="1117310"/>
    <lineage>
        <taxon>Eukaryota</taxon>
        <taxon>Fungi</taxon>
        <taxon>Fungi incertae sedis</taxon>
        <taxon>Mucoromycota</taxon>
        <taxon>Glomeromycotina</taxon>
        <taxon>Glomeromycetes</taxon>
        <taxon>Glomerales</taxon>
        <taxon>Glomeraceae</taxon>
        <taxon>Funneliformis</taxon>
    </lineage>
</organism>
<dbReference type="Proteomes" id="UP000789570">
    <property type="component" value="Unassembled WGS sequence"/>
</dbReference>
<dbReference type="EMBL" id="CAJVPQ010000417">
    <property type="protein sequence ID" value="CAG8479619.1"/>
    <property type="molecule type" value="Genomic_DNA"/>
</dbReference>
<name>A0A9N8WAU2_9GLOM</name>
<reference evidence="1" key="1">
    <citation type="submission" date="2021-06" db="EMBL/GenBank/DDBJ databases">
        <authorList>
            <person name="Kallberg Y."/>
            <person name="Tangrot J."/>
            <person name="Rosling A."/>
        </authorList>
    </citation>
    <scope>NUCLEOTIDE SEQUENCE</scope>
    <source>
        <strain evidence="1">UK204</strain>
    </source>
</reference>
<evidence type="ECO:0000313" key="1">
    <source>
        <dbReference type="EMBL" id="CAG8479619.1"/>
    </source>
</evidence>
<gene>
    <name evidence="1" type="ORF">FCALED_LOCUS2641</name>
</gene>